<reference evidence="1" key="1">
    <citation type="submission" date="2024-03" db="EMBL/GenBank/DDBJ databases">
        <title>Eukaryotic viruses encode the ribosomal protein eL40.</title>
        <authorList>
            <person name="Thomy J."/>
            <person name="Schvarcz C.R."/>
            <person name="McBeain K.A."/>
            <person name="Edwards K.F."/>
            <person name="Steward G.F."/>
        </authorList>
    </citation>
    <scope>NUCLEOTIDE SEQUENCE</scope>
    <source>
        <strain evidence="1">FloV-SA2</strain>
    </source>
</reference>
<gene>
    <name evidence="1" type="ORF">FloV-SA2_00441</name>
</gene>
<organism evidence="1">
    <name type="scientific">Florenciella sp. virus SA2</name>
    <dbReference type="NCBI Taxonomy" id="3240092"/>
    <lineage>
        <taxon>Viruses</taxon>
    </lineage>
</organism>
<dbReference type="EMBL" id="PP542043">
    <property type="protein sequence ID" value="XDO02259.1"/>
    <property type="molecule type" value="Genomic_DNA"/>
</dbReference>
<evidence type="ECO:0008006" key="2">
    <source>
        <dbReference type="Google" id="ProtNLM"/>
    </source>
</evidence>
<name>A0AB39JC30_9VIRU</name>
<protein>
    <recommendedName>
        <fullName evidence="2">EGF-like domain-containing protein</fullName>
    </recommendedName>
</protein>
<accession>A0AB39JC30</accession>
<evidence type="ECO:0000313" key="1">
    <source>
        <dbReference type="EMBL" id="XDO02259.1"/>
    </source>
</evidence>
<proteinExistence type="predicted"/>
<sequence>MFFAKLIYFLMCFNVNDSSKTSYYKIIMYNNKKSCVESNTTLKVAKRFNAIPGNCKNQNCTIYKGTYTLPFCCKVYGYECD</sequence>